<dbReference type="NCBIfam" id="TIGR01549">
    <property type="entry name" value="HAD-SF-IA-v1"/>
    <property type="match status" value="1"/>
</dbReference>
<dbReference type="SFLD" id="SFLDG01129">
    <property type="entry name" value="C1.5:_HAD__Beta-PGM__Phosphata"/>
    <property type="match status" value="1"/>
</dbReference>
<keyword evidence="3" id="KW-1185">Reference proteome</keyword>
<dbReference type="RefSeq" id="WP_015394256.1">
    <property type="nucleotide sequence ID" value="NC_020291.1"/>
</dbReference>
<dbReference type="InterPro" id="IPR023198">
    <property type="entry name" value="PGP-like_dom2"/>
</dbReference>
<dbReference type="Pfam" id="PF00702">
    <property type="entry name" value="Hydrolase"/>
    <property type="match status" value="1"/>
</dbReference>
<dbReference type="InterPro" id="IPR023214">
    <property type="entry name" value="HAD_sf"/>
</dbReference>
<accession>M1LXF6</accession>
<dbReference type="SFLD" id="SFLDS00003">
    <property type="entry name" value="Haloacid_Dehalogenase"/>
    <property type="match status" value="1"/>
</dbReference>
<evidence type="ECO:0000313" key="3">
    <source>
        <dbReference type="Proteomes" id="UP000011728"/>
    </source>
</evidence>
<organism evidence="2 3">
    <name type="scientific">Clostridium saccharoperbutylacetonicum N1-4(HMT)</name>
    <dbReference type="NCBI Taxonomy" id="931276"/>
    <lineage>
        <taxon>Bacteria</taxon>
        <taxon>Bacillati</taxon>
        <taxon>Bacillota</taxon>
        <taxon>Clostridia</taxon>
        <taxon>Eubacteriales</taxon>
        <taxon>Clostridiaceae</taxon>
        <taxon>Clostridium</taxon>
    </lineage>
</organism>
<dbReference type="AlphaFoldDB" id="M1LXF6"/>
<dbReference type="OrthoDB" id="264363at2"/>
<evidence type="ECO:0000256" key="1">
    <source>
        <dbReference type="ARBA" id="ARBA00022801"/>
    </source>
</evidence>
<protein>
    <submittedName>
        <fullName evidence="2">Haloacid dehalogenase superfamily, subfamily IA, variant 3 with third motif having DD or ED/haloacid dehalogenase superfamily, subfamily IA, variant 1 with third motif having Dx(3-4)D or Dx(3-4)E</fullName>
    </submittedName>
</protein>
<dbReference type="InterPro" id="IPR036412">
    <property type="entry name" value="HAD-like_sf"/>
</dbReference>
<dbReference type="STRING" id="36745.CLSAP_39440"/>
<dbReference type="KEGG" id="csr:Cspa_c41920"/>
<dbReference type="GO" id="GO:0016787">
    <property type="term" value="F:hydrolase activity"/>
    <property type="evidence" value="ECO:0007669"/>
    <property type="project" value="UniProtKB-KW"/>
</dbReference>
<gene>
    <name evidence="2" type="ORF">Cspa_c41920</name>
</gene>
<dbReference type="InterPro" id="IPR006439">
    <property type="entry name" value="HAD-SF_hydro_IA"/>
</dbReference>
<dbReference type="EMBL" id="CP004121">
    <property type="protein sequence ID" value="AGF57945.1"/>
    <property type="molecule type" value="Genomic_DNA"/>
</dbReference>
<evidence type="ECO:0000313" key="2">
    <source>
        <dbReference type="EMBL" id="AGF57945.1"/>
    </source>
</evidence>
<dbReference type="Gene3D" id="3.40.50.1000">
    <property type="entry name" value="HAD superfamily/HAD-like"/>
    <property type="match status" value="1"/>
</dbReference>
<sequence>MNISNGVEVVFFDLFFTLIIPRYNEFRNENDVLGITKEEWEKYAEDESLYLERATGKEMNPQKIIESIVGKIGMKVSENQVNEILELRENRFKKALIDIDSKVLNTLLEIKKIGKKLCLISNADIIDVMYWNESSLSNLFDERIFSYEVGCLKPQSEIYEIALKKMNTTPYKCIFIGDGGSNELEGAKKLGMKTILTDYLLENDREDYNSIRKFADYYIKDFNEIIDIVRNSSKTKNN</sequence>
<reference evidence="2 3" key="1">
    <citation type="submission" date="2013-02" db="EMBL/GenBank/DDBJ databases">
        <title>Genome sequence of Clostridium saccharoperbutylacetonicum N1-4(HMT).</title>
        <authorList>
            <person name="Poehlein A."/>
            <person name="Daniel R."/>
        </authorList>
    </citation>
    <scope>NUCLEOTIDE SEQUENCE [LARGE SCALE GENOMIC DNA]</scope>
    <source>
        <strain evidence="3">N1-4(HMT)</strain>
    </source>
</reference>
<name>M1LXF6_9CLOT</name>
<dbReference type="eggNOG" id="COG1011">
    <property type="taxonomic scope" value="Bacteria"/>
</dbReference>
<proteinExistence type="predicted"/>
<dbReference type="InterPro" id="IPR051540">
    <property type="entry name" value="S-2-haloacid_dehalogenase"/>
</dbReference>
<dbReference type="PATRIC" id="fig|931276.5.peg.4224"/>
<dbReference type="PRINTS" id="PR00413">
    <property type="entry name" value="HADHALOGNASE"/>
</dbReference>
<dbReference type="Gene3D" id="1.10.150.240">
    <property type="entry name" value="Putative phosphatase, domain 2"/>
    <property type="match status" value="1"/>
</dbReference>
<dbReference type="SUPFAM" id="SSF56784">
    <property type="entry name" value="HAD-like"/>
    <property type="match status" value="1"/>
</dbReference>
<keyword evidence="1" id="KW-0378">Hydrolase</keyword>
<dbReference type="HOGENOM" id="CLU_045011_20_0_9"/>
<dbReference type="PANTHER" id="PTHR43316">
    <property type="entry name" value="HYDROLASE, HALOACID DELAHOGENASE-RELATED"/>
    <property type="match status" value="1"/>
</dbReference>
<dbReference type="NCBIfam" id="TIGR01509">
    <property type="entry name" value="HAD-SF-IA-v3"/>
    <property type="match status" value="1"/>
</dbReference>
<dbReference type="Proteomes" id="UP000011728">
    <property type="component" value="Chromosome"/>
</dbReference>